<keyword evidence="1" id="KW-0472">Membrane</keyword>
<evidence type="ECO:0000313" key="3">
    <source>
        <dbReference type="Proteomes" id="UP001486207"/>
    </source>
</evidence>
<organism evidence="2 3">
    <name type="scientific">Streptomyces lanatus</name>
    <dbReference type="NCBI Taxonomy" id="66900"/>
    <lineage>
        <taxon>Bacteria</taxon>
        <taxon>Bacillati</taxon>
        <taxon>Actinomycetota</taxon>
        <taxon>Actinomycetes</taxon>
        <taxon>Kitasatosporales</taxon>
        <taxon>Streptomycetaceae</taxon>
        <taxon>Streptomyces</taxon>
    </lineage>
</organism>
<comment type="caution">
    <text evidence="2">The sequence shown here is derived from an EMBL/GenBank/DDBJ whole genome shotgun (WGS) entry which is preliminary data.</text>
</comment>
<evidence type="ECO:0000256" key="1">
    <source>
        <dbReference type="SAM" id="Phobius"/>
    </source>
</evidence>
<feature type="transmembrane region" description="Helical" evidence="1">
    <location>
        <begin position="42"/>
        <end position="61"/>
    </location>
</feature>
<dbReference type="RefSeq" id="WP_190070868.1">
    <property type="nucleotide sequence ID" value="NZ_BNBM01000006.1"/>
</dbReference>
<name>A0ABV1XRQ0_9ACTN</name>
<keyword evidence="1" id="KW-0812">Transmembrane</keyword>
<evidence type="ECO:0000313" key="2">
    <source>
        <dbReference type="EMBL" id="MER7374273.1"/>
    </source>
</evidence>
<protein>
    <submittedName>
        <fullName evidence="2">Uncharacterized protein</fullName>
    </submittedName>
</protein>
<keyword evidence="3" id="KW-1185">Reference proteome</keyword>
<sequence length="198" mass="21623">MSTTKSTFEDRLLAELTSEIERRREDVPDGGGSRSKARMRRLAVVAAACAAAWVAAVVVPGSPAGAKAYAVEPHGDGSVTLRVKDQELDIGAQHELAREVRPLGIQVTVEVIAEGYVCERDRDRFERPGIWAIAKDGSLVPIRGLDARSTITLHRGDLLVFENTKGYTRPNSVKAYADKADYQPCVPVKPKRKSGRNQ</sequence>
<keyword evidence="1" id="KW-1133">Transmembrane helix</keyword>
<proteinExistence type="predicted"/>
<dbReference type="EMBL" id="JBEPFB010000006">
    <property type="protein sequence ID" value="MER7374273.1"/>
    <property type="molecule type" value="Genomic_DNA"/>
</dbReference>
<dbReference type="Proteomes" id="UP001486207">
    <property type="component" value="Unassembled WGS sequence"/>
</dbReference>
<gene>
    <name evidence="2" type="ORF">ABT384_16680</name>
</gene>
<reference evidence="2 3" key="1">
    <citation type="submission" date="2024-06" db="EMBL/GenBank/DDBJ databases">
        <title>The Natural Products Discovery Center: Release of the First 8490 Sequenced Strains for Exploring Actinobacteria Biosynthetic Diversity.</title>
        <authorList>
            <person name="Kalkreuter E."/>
            <person name="Kautsar S.A."/>
            <person name="Yang D."/>
            <person name="Bader C.D."/>
            <person name="Teijaro C.N."/>
            <person name="Fluegel L."/>
            <person name="Davis C.M."/>
            <person name="Simpson J.R."/>
            <person name="Lauterbach L."/>
            <person name="Steele A.D."/>
            <person name="Gui C."/>
            <person name="Meng S."/>
            <person name="Li G."/>
            <person name="Viehrig K."/>
            <person name="Ye F."/>
            <person name="Su P."/>
            <person name="Kiefer A.F."/>
            <person name="Nichols A."/>
            <person name="Cepeda A.J."/>
            <person name="Yan W."/>
            <person name="Fan B."/>
            <person name="Jiang Y."/>
            <person name="Adhikari A."/>
            <person name="Zheng C.-J."/>
            <person name="Schuster L."/>
            <person name="Cowan T.M."/>
            <person name="Smanski M.J."/>
            <person name="Chevrette M.G."/>
            <person name="De Carvalho L.P.S."/>
            <person name="Shen B."/>
        </authorList>
    </citation>
    <scope>NUCLEOTIDE SEQUENCE [LARGE SCALE GENOMIC DNA]</scope>
    <source>
        <strain evidence="2 3">NPDC000155</strain>
    </source>
</reference>
<accession>A0ABV1XRQ0</accession>